<accession>A0A1H6HQR3</accession>
<evidence type="ECO:0000256" key="1">
    <source>
        <dbReference type="SAM" id="Phobius"/>
    </source>
</evidence>
<reference evidence="2 3" key="1">
    <citation type="submission" date="2016-10" db="EMBL/GenBank/DDBJ databases">
        <authorList>
            <person name="de Groot N.N."/>
        </authorList>
    </citation>
    <scope>NUCLEOTIDE SEQUENCE [LARGE SCALE GENOMIC DNA]</scope>
    <source>
        <strain evidence="2 3">DSM 23031</strain>
    </source>
</reference>
<keyword evidence="1" id="KW-0472">Membrane</keyword>
<evidence type="ECO:0000313" key="3">
    <source>
        <dbReference type="Proteomes" id="UP000198561"/>
    </source>
</evidence>
<dbReference type="RefSeq" id="WP_139265749.1">
    <property type="nucleotide sequence ID" value="NZ_FNWQ01000004.1"/>
</dbReference>
<sequence length="229" mass="26072">MNTESPFQRVESATHLSATLILNALLFALFILFSLLFILGPVYGIYKRGFEAMLYPALLSWGISLLILIPALCYIIRRKKTAYKIVVDETGLLFYDSKNEITDQILYSELRSSRRDFDIYTVNPAGSGIVPMVEVTLQKDKKKETTQRIDMNLPRKIIKNKFTLYAQFFRGITIFRPDLKIDPMVFRGYSIDTETWKVSRKGISPGGWLLILAALLMTAAIIGIVFLIS</sequence>
<keyword evidence="1" id="KW-0812">Transmembrane</keyword>
<dbReference type="OrthoDB" id="1247351at2"/>
<dbReference type="EMBL" id="FNWQ01000004">
    <property type="protein sequence ID" value="SEH36535.1"/>
    <property type="molecule type" value="Genomic_DNA"/>
</dbReference>
<evidence type="ECO:0000313" key="2">
    <source>
        <dbReference type="EMBL" id="SEH36535.1"/>
    </source>
</evidence>
<dbReference type="AlphaFoldDB" id="A0A1H6HQR3"/>
<dbReference type="STRING" id="680127.SAMN05421593_3251"/>
<name>A0A1H6HQR3_CHRCI</name>
<feature type="transmembrane region" description="Helical" evidence="1">
    <location>
        <begin position="207"/>
        <end position="228"/>
    </location>
</feature>
<gene>
    <name evidence="2" type="ORF">SAMN05421593_3251</name>
</gene>
<proteinExistence type="predicted"/>
<keyword evidence="1" id="KW-1133">Transmembrane helix</keyword>
<organism evidence="2 3">
    <name type="scientific">Chryseobacterium culicis</name>
    <dbReference type="NCBI Taxonomy" id="680127"/>
    <lineage>
        <taxon>Bacteria</taxon>
        <taxon>Pseudomonadati</taxon>
        <taxon>Bacteroidota</taxon>
        <taxon>Flavobacteriia</taxon>
        <taxon>Flavobacteriales</taxon>
        <taxon>Weeksellaceae</taxon>
        <taxon>Chryseobacterium group</taxon>
        <taxon>Chryseobacterium</taxon>
    </lineage>
</organism>
<feature type="transmembrane region" description="Helical" evidence="1">
    <location>
        <begin position="20"/>
        <end position="46"/>
    </location>
</feature>
<feature type="transmembrane region" description="Helical" evidence="1">
    <location>
        <begin position="52"/>
        <end position="76"/>
    </location>
</feature>
<dbReference type="Proteomes" id="UP000198561">
    <property type="component" value="Unassembled WGS sequence"/>
</dbReference>
<protein>
    <submittedName>
        <fullName evidence="2">Uncharacterized protein</fullName>
    </submittedName>
</protein>